<dbReference type="RefSeq" id="WP_011129808.1">
    <property type="nucleotide sequence ID" value="NC_005071.1"/>
</dbReference>
<dbReference type="eggNOG" id="ENOG502ZEJQ">
    <property type="taxonomic scope" value="Bacteria"/>
</dbReference>
<dbReference type="EMBL" id="BX548175">
    <property type="protein sequence ID" value="CAE20604.1"/>
    <property type="molecule type" value="Genomic_DNA"/>
</dbReference>
<evidence type="ECO:0000313" key="2">
    <source>
        <dbReference type="Proteomes" id="UP000001423"/>
    </source>
</evidence>
<dbReference type="HOGENOM" id="CLU_549628_0_0_3"/>
<sequence length="496" mass="54928">MAEEIPHSLNPLALSQSWGQDEHDDIHTAPLIALEEVLETSSLRRGISREQLLSELLRDLDHRRLIPLIGMLPRGWRMAPAVLPELLRGIATLLEDGLLSPLLLAALADDLQHLLPIRENEPPSALELWRQPSVALKPGHGVGVPCNLKNCRLLANQPITSDAFSDPKQLAPTALGKGLTALGSGLVWHNEGLVMLQNESSQRMNELMAQVLNCLAANRLPEALHPSEPFLFEGLSSGRQLIELLNRQGWHCCGRIRASVASFGLGASQANESGRWFQVPLAIPYRTGLEDDRNQEILSLLPHCSFELELQPQGNDSILLQYCQDIEGVNGWTAMNDLHRPWQNDRHNGTVAYPSQPLTQQRLADAIEITELIAAVHNMEASSQKLHLGGYGALGYCIDSTALLEQCLNGSTHLFPLTLGGIWRERLRRSLDILLDQGFCINTSVVDRYRWGLDTLHQDLSLQGSARLEAMQRLLSCQPSHSPFALVRNLNGEVDL</sequence>
<keyword evidence="2" id="KW-1185">Reference proteome</keyword>
<protein>
    <submittedName>
        <fullName evidence="1">Possible Arginine repressor, C-terminal domain</fullName>
    </submittedName>
</protein>
<dbReference type="KEGG" id="pmt:PMT_0429"/>
<organism evidence="1 2">
    <name type="scientific">Prochlorococcus marinus (strain MIT 9313)</name>
    <dbReference type="NCBI Taxonomy" id="74547"/>
    <lineage>
        <taxon>Bacteria</taxon>
        <taxon>Bacillati</taxon>
        <taxon>Cyanobacteriota</taxon>
        <taxon>Cyanophyceae</taxon>
        <taxon>Synechococcales</taxon>
        <taxon>Prochlorococcaceae</taxon>
        <taxon>Prochlorococcus</taxon>
    </lineage>
</organism>
<name>Q7TV31_PROMM</name>
<proteinExistence type="predicted"/>
<evidence type="ECO:0000313" key="1">
    <source>
        <dbReference type="EMBL" id="CAE20604.1"/>
    </source>
</evidence>
<reference evidence="1 2" key="1">
    <citation type="journal article" date="2003" name="Nature">
        <title>Genome divergence in two Prochlorococcus ecotypes reflects oceanic niche differentiation.</title>
        <authorList>
            <person name="Rocap G."/>
            <person name="Larimer F.W."/>
            <person name="Lamerdin J.E."/>
            <person name="Malfatti S."/>
            <person name="Chain P."/>
            <person name="Ahlgren N.A."/>
            <person name="Arellano A."/>
            <person name="Coleman M."/>
            <person name="Hauser L."/>
            <person name="Hess W.R."/>
            <person name="Johnson Z.I."/>
            <person name="Land M.L."/>
            <person name="Lindell D."/>
            <person name="Post A.F."/>
            <person name="Regala W."/>
            <person name="Shah M."/>
            <person name="Shaw S.L."/>
            <person name="Steglich C."/>
            <person name="Sullivan M.B."/>
            <person name="Ting C.S."/>
            <person name="Tolonen A."/>
            <person name="Webb E.A."/>
            <person name="Zinser E.R."/>
            <person name="Chisholm S.W."/>
        </authorList>
    </citation>
    <scope>NUCLEOTIDE SEQUENCE [LARGE SCALE GENOMIC DNA]</scope>
    <source>
        <strain evidence="2">MIT 9313</strain>
    </source>
</reference>
<dbReference type="OrthoDB" id="546183at2"/>
<dbReference type="AlphaFoldDB" id="Q7TV31"/>
<accession>Q7TV31</accession>
<gene>
    <name evidence="1" type="ordered locus">PMT_0429</name>
</gene>
<dbReference type="Proteomes" id="UP000001423">
    <property type="component" value="Chromosome"/>
</dbReference>